<keyword evidence="3" id="KW-1185">Reference proteome</keyword>
<accession>K0QZ71</accession>
<evidence type="ECO:0000313" key="3">
    <source>
        <dbReference type="Proteomes" id="UP000266841"/>
    </source>
</evidence>
<protein>
    <recommendedName>
        <fullName evidence="1">DUF6820 domain-containing protein</fullName>
    </recommendedName>
</protein>
<dbReference type="AlphaFoldDB" id="K0QZ71"/>
<sequence length="170" mass="18550">MASLGRGELLHNHEPASVLRQTAVGNIESKLIDEVIPAAASSDLQIRTWTGGQPTEVRRRGAAEEPNTDIGISGQKEVNDVINGPGTSAGRARLMMREFAVATARLIDNGGRRAIGIALRPQHFKGDVLGMNRCHGRRHRATRLYLALLLTTISYFEGVGEVLRYARDAR</sequence>
<evidence type="ECO:0000313" key="2">
    <source>
        <dbReference type="EMBL" id="EJK44365.1"/>
    </source>
</evidence>
<dbReference type="EMBL" id="AGNL01049789">
    <property type="protein sequence ID" value="EJK44365.1"/>
    <property type="molecule type" value="Genomic_DNA"/>
</dbReference>
<comment type="caution">
    <text evidence="2">The sequence shown here is derived from an EMBL/GenBank/DDBJ whole genome shotgun (WGS) entry which is preliminary data.</text>
</comment>
<feature type="domain" description="DUF6820" evidence="1">
    <location>
        <begin position="87"/>
        <end position="142"/>
    </location>
</feature>
<dbReference type="InterPro" id="IPR049223">
    <property type="entry name" value="DUF6820"/>
</dbReference>
<evidence type="ECO:0000259" key="1">
    <source>
        <dbReference type="Pfam" id="PF20699"/>
    </source>
</evidence>
<name>K0QZ71_THAOC</name>
<dbReference type="Proteomes" id="UP000266841">
    <property type="component" value="Unassembled WGS sequence"/>
</dbReference>
<organism evidence="2 3">
    <name type="scientific">Thalassiosira oceanica</name>
    <name type="common">Marine diatom</name>
    <dbReference type="NCBI Taxonomy" id="159749"/>
    <lineage>
        <taxon>Eukaryota</taxon>
        <taxon>Sar</taxon>
        <taxon>Stramenopiles</taxon>
        <taxon>Ochrophyta</taxon>
        <taxon>Bacillariophyta</taxon>
        <taxon>Coscinodiscophyceae</taxon>
        <taxon>Thalassiosirophycidae</taxon>
        <taxon>Thalassiosirales</taxon>
        <taxon>Thalassiosiraceae</taxon>
        <taxon>Thalassiosira</taxon>
    </lineage>
</organism>
<dbReference type="Pfam" id="PF20699">
    <property type="entry name" value="DUF6820"/>
    <property type="match status" value="1"/>
</dbReference>
<reference evidence="2 3" key="1">
    <citation type="journal article" date="2012" name="Genome Biol.">
        <title>Genome and low-iron response of an oceanic diatom adapted to chronic iron limitation.</title>
        <authorList>
            <person name="Lommer M."/>
            <person name="Specht M."/>
            <person name="Roy A.S."/>
            <person name="Kraemer L."/>
            <person name="Andreson R."/>
            <person name="Gutowska M.A."/>
            <person name="Wolf J."/>
            <person name="Bergner S.V."/>
            <person name="Schilhabel M.B."/>
            <person name="Klostermeier U.C."/>
            <person name="Beiko R.G."/>
            <person name="Rosenstiel P."/>
            <person name="Hippler M."/>
            <person name="Laroche J."/>
        </authorList>
    </citation>
    <scope>NUCLEOTIDE SEQUENCE [LARGE SCALE GENOMIC DNA]</scope>
    <source>
        <strain evidence="2 3">CCMP1005</strain>
    </source>
</reference>
<proteinExistence type="predicted"/>
<gene>
    <name evidence="2" type="ORF">THAOC_37100</name>
</gene>